<evidence type="ECO:0000256" key="2">
    <source>
        <dbReference type="ARBA" id="ARBA00022553"/>
    </source>
</evidence>
<dbReference type="PROSITE" id="PS50110">
    <property type="entry name" value="RESPONSE_REGULATORY"/>
    <property type="match status" value="1"/>
</dbReference>
<evidence type="ECO:0000256" key="4">
    <source>
        <dbReference type="ARBA" id="ARBA00023015"/>
    </source>
</evidence>
<evidence type="ECO:0000256" key="1">
    <source>
        <dbReference type="ARBA" id="ARBA00018672"/>
    </source>
</evidence>
<dbReference type="PROSITE" id="PS51755">
    <property type="entry name" value="OMPR_PHOB"/>
    <property type="match status" value="1"/>
</dbReference>
<evidence type="ECO:0000313" key="13">
    <source>
        <dbReference type="Proteomes" id="UP000029585"/>
    </source>
</evidence>
<dbReference type="GO" id="GO:0005829">
    <property type="term" value="C:cytosol"/>
    <property type="evidence" value="ECO:0007669"/>
    <property type="project" value="TreeGrafter"/>
</dbReference>
<protein>
    <recommendedName>
        <fullName evidence="1">Stage 0 sporulation protein A homolog</fullName>
    </recommendedName>
</protein>
<gene>
    <name evidence="12" type="ORF">HMPREF9460_03721</name>
</gene>
<feature type="modified residue" description="4-aspartylphosphate" evidence="8">
    <location>
        <position position="53"/>
    </location>
</feature>
<dbReference type="Gene3D" id="1.10.10.10">
    <property type="entry name" value="Winged helix-like DNA-binding domain superfamily/Winged helix DNA-binding domain"/>
    <property type="match status" value="1"/>
</dbReference>
<keyword evidence="6" id="KW-0804">Transcription</keyword>
<dbReference type="SUPFAM" id="SSF52172">
    <property type="entry name" value="CheY-like"/>
    <property type="match status" value="1"/>
</dbReference>
<dbReference type="eggNOG" id="COG0745">
    <property type="taxonomic scope" value="Bacteria"/>
</dbReference>
<sequence length="238" mass="27463">MTYDLLMLMFDDPHAEEVERYLTSKQIKVVREHTVKKAIQCIRYNSYHFVLLDQRLEGADFLMDIVYQGYYGIYTYLIAAGEFRHAEERAAVLRSGADVCICAPVSPDELYEQISAVTRRQHRQMRHSLAGPSSLPILKFTNLSIDPIRNAVMSSGREIHCTPKEFDVLYLLATYAGHICSAQYIYENVWKAPFIHSGTSIPDCISALRRRLGSNSGYIETVYGRGYRFIDFLEERRR</sequence>
<dbReference type="GO" id="GO:0006355">
    <property type="term" value="P:regulation of DNA-templated transcription"/>
    <property type="evidence" value="ECO:0007669"/>
    <property type="project" value="InterPro"/>
</dbReference>
<dbReference type="GO" id="GO:0000156">
    <property type="term" value="F:phosphorelay response regulator activity"/>
    <property type="evidence" value="ECO:0007669"/>
    <property type="project" value="TreeGrafter"/>
</dbReference>
<dbReference type="Gene3D" id="3.40.50.2300">
    <property type="match status" value="1"/>
</dbReference>
<evidence type="ECO:0000256" key="5">
    <source>
        <dbReference type="ARBA" id="ARBA00023125"/>
    </source>
</evidence>
<dbReference type="PANTHER" id="PTHR48111:SF1">
    <property type="entry name" value="TWO-COMPONENT RESPONSE REGULATOR ORR33"/>
    <property type="match status" value="1"/>
</dbReference>
<evidence type="ECO:0000256" key="6">
    <source>
        <dbReference type="ARBA" id="ARBA00023163"/>
    </source>
</evidence>
<dbReference type="Pfam" id="PF00486">
    <property type="entry name" value="Trans_reg_C"/>
    <property type="match status" value="1"/>
</dbReference>
<feature type="domain" description="Response regulatory" evidence="10">
    <location>
        <begin position="4"/>
        <end position="118"/>
    </location>
</feature>
<dbReference type="RefSeq" id="WP_024724290.1">
    <property type="nucleotide sequence ID" value="NZ_KN174167.1"/>
</dbReference>
<comment type="caution">
    <text evidence="12">The sequence shown here is derived from an EMBL/GenBank/DDBJ whole genome shotgun (WGS) entry which is preliminary data.</text>
</comment>
<dbReference type="Proteomes" id="UP000029585">
    <property type="component" value="Unassembled WGS sequence"/>
</dbReference>
<dbReference type="AlphaFoldDB" id="A0A096CE63"/>
<evidence type="ECO:0000259" key="11">
    <source>
        <dbReference type="PROSITE" id="PS51755"/>
    </source>
</evidence>
<evidence type="ECO:0000256" key="7">
    <source>
        <dbReference type="ARBA" id="ARBA00024867"/>
    </source>
</evidence>
<keyword evidence="4" id="KW-0805">Transcription regulation</keyword>
<evidence type="ECO:0000259" key="10">
    <source>
        <dbReference type="PROSITE" id="PS50110"/>
    </source>
</evidence>
<evidence type="ECO:0000256" key="8">
    <source>
        <dbReference type="PROSITE-ProRule" id="PRU00169"/>
    </source>
</evidence>
<dbReference type="PATRIC" id="fig|742738.3.peg.3831"/>
<proteinExistence type="predicted"/>
<feature type="DNA-binding region" description="OmpR/PhoB-type" evidence="9">
    <location>
        <begin position="135"/>
        <end position="231"/>
    </location>
</feature>
<feature type="domain" description="OmpR/PhoB-type" evidence="11">
    <location>
        <begin position="135"/>
        <end position="231"/>
    </location>
</feature>
<dbReference type="InterPro" id="IPR011006">
    <property type="entry name" value="CheY-like_superfamily"/>
</dbReference>
<dbReference type="InterPro" id="IPR001789">
    <property type="entry name" value="Sig_transdc_resp-reg_receiver"/>
</dbReference>
<evidence type="ECO:0000256" key="3">
    <source>
        <dbReference type="ARBA" id="ARBA00023012"/>
    </source>
</evidence>
<dbReference type="SUPFAM" id="SSF46894">
    <property type="entry name" value="C-terminal effector domain of the bipartite response regulators"/>
    <property type="match status" value="1"/>
</dbReference>
<reference evidence="12 13" key="1">
    <citation type="submission" date="2011-08" db="EMBL/GenBank/DDBJ databases">
        <title>The Genome Sequence of Clostridium orbiscindens 1_3_50AFAA.</title>
        <authorList>
            <consortium name="The Broad Institute Genome Sequencing Platform"/>
            <person name="Earl A."/>
            <person name="Ward D."/>
            <person name="Feldgarden M."/>
            <person name="Gevers D."/>
            <person name="Daigneault M."/>
            <person name="Strauss J."/>
            <person name="Allen-Vercoe E."/>
            <person name="Young S.K."/>
            <person name="Zeng Q."/>
            <person name="Gargeya S."/>
            <person name="Fitzgerald M."/>
            <person name="Haas B."/>
            <person name="Abouelleil A."/>
            <person name="Alvarado L."/>
            <person name="Arachchi H.M."/>
            <person name="Berlin A."/>
            <person name="Brown A."/>
            <person name="Chapman S.B."/>
            <person name="Chen Z."/>
            <person name="Dunbar C."/>
            <person name="Freedman E."/>
            <person name="Gearin G."/>
            <person name="Gellesch M."/>
            <person name="Goldberg J."/>
            <person name="Griggs A."/>
            <person name="Gujja S."/>
            <person name="Heiman D."/>
            <person name="Howarth C."/>
            <person name="Larson L."/>
            <person name="Lui A."/>
            <person name="MacDonald P.J.P."/>
            <person name="Montmayeur A."/>
            <person name="Murphy C."/>
            <person name="Neiman D."/>
            <person name="Pearson M."/>
            <person name="Priest M."/>
            <person name="Roberts A."/>
            <person name="Saif S."/>
            <person name="Shea T."/>
            <person name="Shenoy N."/>
            <person name="Sisk P."/>
            <person name="Stolte C."/>
            <person name="Sykes S."/>
            <person name="Wortman J."/>
            <person name="Nusbaum C."/>
            <person name="Birren B."/>
        </authorList>
    </citation>
    <scope>NUCLEOTIDE SEQUENCE [LARGE SCALE GENOMIC DNA]</scope>
    <source>
        <strain evidence="12 13">1_3_50AFAA</strain>
    </source>
</reference>
<dbReference type="SMART" id="SM00862">
    <property type="entry name" value="Trans_reg_C"/>
    <property type="match status" value="1"/>
</dbReference>
<dbReference type="GO" id="GO:0032993">
    <property type="term" value="C:protein-DNA complex"/>
    <property type="evidence" value="ECO:0007669"/>
    <property type="project" value="TreeGrafter"/>
</dbReference>
<name>A0A096CE63_FLAPL</name>
<dbReference type="PANTHER" id="PTHR48111">
    <property type="entry name" value="REGULATOR OF RPOS"/>
    <property type="match status" value="1"/>
</dbReference>
<dbReference type="GO" id="GO:0000976">
    <property type="term" value="F:transcription cis-regulatory region binding"/>
    <property type="evidence" value="ECO:0007669"/>
    <property type="project" value="TreeGrafter"/>
</dbReference>
<keyword evidence="13" id="KW-1185">Reference proteome</keyword>
<keyword evidence="3" id="KW-0902">Two-component regulatory system</keyword>
<dbReference type="HOGENOM" id="CLU_000445_30_4_9"/>
<dbReference type="InterPro" id="IPR016032">
    <property type="entry name" value="Sig_transdc_resp-reg_C-effctor"/>
</dbReference>
<organism evidence="12 13">
    <name type="scientific">Flavonifractor plautii 1_3_50AFAA</name>
    <dbReference type="NCBI Taxonomy" id="742738"/>
    <lineage>
        <taxon>Bacteria</taxon>
        <taxon>Bacillati</taxon>
        <taxon>Bacillota</taxon>
        <taxon>Clostridia</taxon>
        <taxon>Eubacteriales</taxon>
        <taxon>Oscillospiraceae</taxon>
        <taxon>Flavonifractor</taxon>
    </lineage>
</organism>
<dbReference type="CDD" id="cd00383">
    <property type="entry name" value="trans_reg_C"/>
    <property type="match status" value="1"/>
</dbReference>
<keyword evidence="2 8" id="KW-0597">Phosphoprotein</keyword>
<evidence type="ECO:0000256" key="9">
    <source>
        <dbReference type="PROSITE-ProRule" id="PRU01091"/>
    </source>
</evidence>
<dbReference type="EMBL" id="ADLO01000114">
    <property type="protein sequence ID" value="KGF53212.1"/>
    <property type="molecule type" value="Genomic_DNA"/>
</dbReference>
<keyword evidence="5 9" id="KW-0238">DNA-binding</keyword>
<comment type="function">
    <text evidence="7">May play the central regulatory role in sporulation. It may be an element of the effector pathway responsible for the activation of sporulation genes in response to nutritional stress. Spo0A may act in concert with spo0H (a sigma factor) to control the expression of some genes that are critical to the sporulation process.</text>
</comment>
<dbReference type="InterPro" id="IPR001867">
    <property type="entry name" value="OmpR/PhoB-type_DNA-bd"/>
</dbReference>
<dbReference type="InterPro" id="IPR039420">
    <property type="entry name" value="WalR-like"/>
</dbReference>
<evidence type="ECO:0000313" key="12">
    <source>
        <dbReference type="EMBL" id="KGF53212.1"/>
    </source>
</evidence>
<dbReference type="InterPro" id="IPR036388">
    <property type="entry name" value="WH-like_DNA-bd_sf"/>
</dbReference>
<accession>A0A096CE63</accession>